<reference evidence="1 2" key="1">
    <citation type="submission" date="2022-07" db="EMBL/GenBank/DDBJ databases">
        <authorList>
            <person name="Xamxidin M."/>
            <person name="Wu M."/>
        </authorList>
    </citation>
    <scope>NUCLEOTIDE SEQUENCE [LARGE SCALE GENOMIC DNA]</scope>
    <source>
        <strain evidence="1 2">NBRC 111650</strain>
    </source>
</reference>
<comment type="caution">
    <text evidence="1">The sequence shown here is derived from an EMBL/GenBank/DDBJ whole genome shotgun (WGS) entry which is preliminary data.</text>
</comment>
<dbReference type="CDD" id="cd11537">
    <property type="entry name" value="NTP-PPase_RS21-C6_like"/>
    <property type="match status" value="1"/>
</dbReference>
<name>A0ABT1WGG2_9BURK</name>
<dbReference type="Proteomes" id="UP001204142">
    <property type="component" value="Unassembled WGS sequence"/>
</dbReference>
<dbReference type="SUPFAM" id="SSF101386">
    <property type="entry name" value="all-alpha NTP pyrophosphatases"/>
    <property type="match status" value="1"/>
</dbReference>
<evidence type="ECO:0000313" key="1">
    <source>
        <dbReference type="EMBL" id="MCQ8896611.1"/>
    </source>
</evidence>
<dbReference type="EMBL" id="JANIGO010000002">
    <property type="protein sequence ID" value="MCQ8896611.1"/>
    <property type="molecule type" value="Genomic_DNA"/>
</dbReference>
<organism evidence="1 2">
    <name type="scientific">Limnobacter humi</name>
    <dbReference type="NCBI Taxonomy" id="1778671"/>
    <lineage>
        <taxon>Bacteria</taxon>
        <taxon>Pseudomonadati</taxon>
        <taxon>Pseudomonadota</taxon>
        <taxon>Betaproteobacteria</taxon>
        <taxon>Burkholderiales</taxon>
        <taxon>Burkholderiaceae</taxon>
        <taxon>Limnobacter</taxon>
    </lineage>
</organism>
<dbReference type="PIRSF" id="PIRSF029826">
    <property type="entry name" value="UCP029826_pph"/>
    <property type="match status" value="1"/>
</dbReference>
<dbReference type="PANTHER" id="PTHR46523:SF1">
    <property type="entry name" value="DCTP PYROPHOSPHATASE 1"/>
    <property type="match status" value="1"/>
</dbReference>
<dbReference type="RefSeq" id="WP_256764391.1">
    <property type="nucleotide sequence ID" value="NZ_JANIGO010000002.1"/>
</dbReference>
<proteinExistence type="predicted"/>
<dbReference type="Gene3D" id="1.10.287.1080">
    <property type="entry name" value="MazG-like"/>
    <property type="match status" value="1"/>
</dbReference>
<gene>
    <name evidence="1" type="ORF">NQT62_09220</name>
</gene>
<dbReference type="Pfam" id="PF12643">
    <property type="entry name" value="MazG-like"/>
    <property type="match status" value="1"/>
</dbReference>
<accession>A0ABT1WGG2</accession>
<dbReference type="PANTHER" id="PTHR46523">
    <property type="entry name" value="DCTP PYROPHOSPHATASE 1"/>
    <property type="match status" value="1"/>
</dbReference>
<sequence>MSNRDLNALRAALEAFADARQWDRYHSPKNLCMALSVEVAELTEHFQWKTEIESRTLTDAERSGVIDEVADVLLYLLQICNKLNIDPVEAGFEKMAKNALKYPV</sequence>
<evidence type="ECO:0000313" key="2">
    <source>
        <dbReference type="Proteomes" id="UP001204142"/>
    </source>
</evidence>
<dbReference type="InterPro" id="IPR052555">
    <property type="entry name" value="dCTP_Pyrophosphatase"/>
</dbReference>
<protein>
    <submittedName>
        <fullName evidence="1">Nucleotide pyrophosphohydrolase</fullName>
    </submittedName>
</protein>
<dbReference type="InterPro" id="IPR025984">
    <property type="entry name" value="DCTPP"/>
</dbReference>
<keyword evidence="2" id="KW-1185">Reference proteome</keyword>